<gene>
    <name evidence="15" type="ORF">GDO86_008855</name>
</gene>
<evidence type="ECO:0000256" key="12">
    <source>
        <dbReference type="PIRSR" id="PIRSR038928-2"/>
    </source>
</evidence>
<dbReference type="AlphaFoldDB" id="A0A8T2J3U1"/>
<evidence type="ECO:0000256" key="8">
    <source>
        <dbReference type="ARBA" id="ARBA00023002"/>
    </source>
</evidence>
<dbReference type="InterPro" id="IPR018028">
    <property type="entry name" value="Catalase"/>
</dbReference>
<evidence type="ECO:0000256" key="4">
    <source>
        <dbReference type="ARBA" id="ARBA00014132"/>
    </source>
</evidence>
<dbReference type="GO" id="GO:0020037">
    <property type="term" value="F:heme binding"/>
    <property type="evidence" value="ECO:0007669"/>
    <property type="project" value="InterPro"/>
</dbReference>
<evidence type="ECO:0000313" key="15">
    <source>
        <dbReference type="EMBL" id="KAG8438327.1"/>
    </source>
</evidence>
<sequence>MAHFNRERIPERTVHAKGVGAFGYFEVTNDITRFCKSKVFEKVGKKTPITVRFSSTSGELGSSDNVRETRGFAVKFHTEEGIWDLVGNHTPIFLIRDPILVIPSVTHAQKRNPQTTITMLFTDRGIPFGFRHMHGFGNHAFKLVNKEGKAVYAKFHYKTNQGIKTLTQQEAQKLGGADPDYAVRDLTEAIAKGDFPSWTLYIQVMTFEQAEKLPFNPFDITKVWCNADFPLIPVGTIKLDRNPQNHFAEVEQLAFEPKNLVPGIEPSPDKMLHGRLFAYSDAQRYRLGVNYPQLPVNRSTNAKVANYQRDGFMTIDNQGNSPNYTPNSFGGPKANPKFKETAFHISGDVDRFEDLGDDVFQVRDFYRKVLNDKERQVLCDNLANTLIHVQEFIQKRAIVNFTKVDPDYGARVQSSLNKLKATASKDTSQITQDKHPVDKYPVDTGLKPAPCDTN</sequence>
<keyword evidence="8" id="KW-0560">Oxidoreductase</keyword>
<dbReference type="InterPro" id="IPR024711">
    <property type="entry name" value="Catalase_clade1/3"/>
</dbReference>
<feature type="region of interest" description="Disordered" evidence="13">
    <location>
        <begin position="423"/>
        <end position="454"/>
    </location>
</feature>
<accession>A0A8T2J3U1</accession>
<organism evidence="15 16">
    <name type="scientific">Hymenochirus boettgeri</name>
    <name type="common">Congo dwarf clawed frog</name>
    <dbReference type="NCBI Taxonomy" id="247094"/>
    <lineage>
        <taxon>Eukaryota</taxon>
        <taxon>Metazoa</taxon>
        <taxon>Chordata</taxon>
        <taxon>Craniata</taxon>
        <taxon>Vertebrata</taxon>
        <taxon>Euteleostomi</taxon>
        <taxon>Amphibia</taxon>
        <taxon>Batrachia</taxon>
        <taxon>Anura</taxon>
        <taxon>Pipoidea</taxon>
        <taxon>Pipidae</taxon>
        <taxon>Pipinae</taxon>
        <taxon>Hymenochirus</taxon>
    </lineage>
</organism>
<dbReference type="SUPFAM" id="SSF56634">
    <property type="entry name" value="Heme-dependent catalase-like"/>
    <property type="match status" value="1"/>
</dbReference>
<evidence type="ECO:0000256" key="10">
    <source>
        <dbReference type="ARBA" id="ARBA00023324"/>
    </source>
</evidence>
<reference evidence="15" key="1">
    <citation type="thesis" date="2020" institute="ProQuest LLC" country="789 East Eisenhower Parkway, Ann Arbor, MI, USA">
        <title>Comparative Genomics and Chromosome Evolution.</title>
        <authorList>
            <person name="Mudd A.B."/>
        </authorList>
    </citation>
    <scope>NUCLEOTIDE SEQUENCE</scope>
    <source>
        <strain evidence="15">Female2</strain>
        <tissue evidence="15">Blood</tissue>
    </source>
</reference>
<dbReference type="PANTHER" id="PTHR11465">
    <property type="entry name" value="CATALASE"/>
    <property type="match status" value="1"/>
</dbReference>
<dbReference type="PROSITE" id="PS51402">
    <property type="entry name" value="CATALASE_3"/>
    <property type="match status" value="1"/>
</dbReference>
<evidence type="ECO:0000256" key="1">
    <source>
        <dbReference type="ARBA" id="ARBA00001937"/>
    </source>
</evidence>
<evidence type="ECO:0000256" key="7">
    <source>
        <dbReference type="ARBA" id="ARBA00022723"/>
    </source>
</evidence>
<evidence type="ECO:0000256" key="9">
    <source>
        <dbReference type="ARBA" id="ARBA00023004"/>
    </source>
</evidence>
<dbReference type="PIRSF" id="PIRSF038928">
    <property type="entry name" value="Catalase_clade1-3"/>
    <property type="match status" value="1"/>
</dbReference>
<comment type="cofactor">
    <cofactor evidence="1">
        <name>NADP(+)</name>
        <dbReference type="ChEBI" id="CHEBI:58349"/>
    </cofactor>
</comment>
<feature type="binding site" description="axial binding residue" evidence="12">
    <location>
        <position position="279"/>
    </location>
    <ligand>
        <name>heme</name>
        <dbReference type="ChEBI" id="CHEBI:30413"/>
    </ligand>
    <ligandPart>
        <name>Fe</name>
        <dbReference type="ChEBI" id="CHEBI:18248"/>
    </ligandPart>
</feature>
<evidence type="ECO:0000256" key="13">
    <source>
        <dbReference type="SAM" id="MobiDB-lite"/>
    </source>
</evidence>
<dbReference type="GO" id="GO:0042744">
    <property type="term" value="P:hydrogen peroxide catabolic process"/>
    <property type="evidence" value="ECO:0007669"/>
    <property type="project" value="UniProtKB-KW"/>
</dbReference>
<comment type="caution">
    <text evidence="15">The sequence shown here is derived from an EMBL/GenBank/DDBJ whole genome shotgun (WGS) entry which is preliminary data.</text>
</comment>
<dbReference type="PRINTS" id="PR00067">
    <property type="entry name" value="CATALASE"/>
</dbReference>
<feature type="domain" description="Catalase core" evidence="14">
    <location>
        <begin position="1"/>
        <end position="333"/>
    </location>
</feature>
<comment type="cofactor">
    <cofactor evidence="12">
        <name>heme</name>
        <dbReference type="ChEBI" id="CHEBI:30413"/>
    </cofactor>
</comment>
<dbReference type="Pfam" id="PF06628">
    <property type="entry name" value="Catalase-rel"/>
    <property type="match status" value="1"/>
</dbReference>
<dbReference type="GO" id="GO:0042542">
    <property type="term" value="P:response to hydrogen peroxide"/>
    <property type="evidence" value="ECO:0007669"/>
    <property type="project" value="TreeGrafter"/>
</dbReference>
<feature type="active site" evidence="11">
    <location>
        <position position="88"/>
    </location>
</feature>
<comment type="similarity">
    <text evidence="3">Belongs to the catalase family.</text>
</comment>
<dbReference type="GO" id="GO:0005739">
    <property type="term" value="C:mitochondrion"/>
    <property type="evidence" value="ECO:0007669"/>
    <property type="project" value="TreeGrafter"/>
</dbReference>
<evidence type="ECO:0000259" key="14">
    <source>
        <dbReference type="SMART" id="SM01060"/>
    </source>
</evidence>
<keyword evidence="7 12" id="KW-0479">Metal-binding</keyword>
<evidence type="ECO:0000256" key="5">
    <source>
        <dbReference type="ARBA" id="ARBA00022559"/>
    </source>
</evidence>
<keyword evidence="16" id="KW-1185">Reference proteome</keyword>
<dbReference type="InterPro" id="IPR020835">
    <property type="entry name" value="Catalase_sf"/>
</dbReference>
<dbReference type="PROSITE" id="PS00437">
    <property type="entry name" value="CATALASE_1"/>
    <property type="match status" value="1"/>
</dbReference>
<evidence type="ECO:0000256" key="2">
    <source>
        <dbReference type="ARBA" id="ARBA00004253"/>
    </source>
</evidence>
<dbReference type="InterPro" id="IPR002226">
    <property type="entry name" value="Catalase_haem_BS"/>
</dbReference>
<keyword evidence="10" id="KW-0376">Hydrogen peroxide</keyword>
<keyword evidence="9 12" id="KW-0408">Iron</keyword>
<dbReference type="InterPro" id="IPR010582">
    <property type="entry name" value="Catalase_immune_responsive"/>
</dbReference>
<feature type="compositionally biased region" description="Basic and acidic residues" evidence="13">
    <location>
        <begin position="432"/>
        <end position="441"/>
    </location>
</feature>
<dbReference type="GO" id="GO:0004096">
    <property type="term" value="F:catalase activity"/>
    <property type="evidence" value="ECO:0007669"/>
    <property type="project" value="UniProtKB-EC"/>
</dbReference>
<dbReference type="InterPro" id="IPR011614">
    <property type="entry name" value="Catalase_core"/>
</dbReference>
<evidence type="ECO:0000256" key="3">
    <source>
        <dbReference type="ARBA" id="ARBA00005329"/>
    </source>
</evidence>
<dbReference type="EMBL" id="JAACNH010000007">
    <property type="protein sequence ID" value="KAG8438327.1"/>
    <property type="molecule type" value="Genomic_DNA"/>
</dbReference>
<evidence type="ECO:0000256" key="11">
    <source>
        <dbReference type="PIRSR" id="PIRSR038928-1"/>
    </source>
</evidence>
<dbReference type="SMART" id="SM01060">
    <property type="entry name" value="Catalase"/>
    <property type="match status" value="1"/>
</dbReference>
<feature type="active site" evidence="11">
    <location>
        <position position="15"/>
    </location>
</feature>
<dbReference type="Pfam" id="PF00199">
    <property type="entry name" value="Catalase"/>
    <property type="match status" value="1"/>
</dbReference>
<keyword evidence="5" id="KW-0575">Peroxidase</keyword>
<dbReference type="Gene3D" id="2.40.180.10">
    <property type="entry name" value="Catalase core domain"/>
    <property type="match status" value="1"/>
</dbReference>
<evidence type="ECO:0000256" key="6">
    <source>
        <dbReference type="ARBA" id="ARBA00022617"/>
    </source>
</evidence>
<dbReference type="OrthoDB" id="6880011at2759"/>
<proteinExistence type="inferred from homology"/>
<comment type="subcellular location">
    <subcellularLocation>
        <location evidence="2">Peroxisome matrix</location>
    </subcellularLocation>
</comment>
<dbReference type="GO" id="GO:0005782">
    <property type="term" value="C:peroxisomal matrix"/>
    <property type="evidence" value="ECO:0007669"/>
    <property type="project" value="UniProtKB-SubCell"/>
</dbReference>
<protein>
    <recommendedName>
        <fullName evidence="4">Catalase</fullName>
    </recommendedName>
</protein>
<name>A0A8T2J3U1_9PIPI</name>
<keyword evidence="6 12" id="KW-0349">Heme</keyword>
<evidence type="ECO:0000313" key="16">
    <source>
        <dbReference type="Proteomes" id="UP000812440"/>
    </source>
</evidence>
<dbReference type="PANTHER" id="PTHR11465:SF68">
    <property type="entry name" value="CATALASE"/>
    <property type="match status" value="1"/>
</dbReference>
<dbReference type="Proteomes" id="UP000812440">
    <property type="component" value="Chromosome 4"/>
</dbReference>
<dbReference type="GO" id="GO:0046872">
    <property type="term" value="F:metal ion binding"/>
    <property type="evidence" value="ECO:0007669"/>
    <property type="project" value="UniProtKB-KW"/>
</dbReference>